<accession>A0A4D7B5Y8</accession>
<keyword evidence="2" id="KW-1185">Reference proteome</keyword>
<name>A0A4D7B5Y8_9HYPH</name>
<dbReference type="Proteomes" id="UP000298781">
    <property type="component" value="Chromosome"/>
</dbReference>
<sequence length="86" mass="9452">MTHARYAFDGGGFPREQVQVMREAYRDACAELAIAKGASRQHRMVALCVREMIDLGEVRKDRIVKAAVVRCRSFGNLIGGRGAEAG</sequence>
<dbReference type="KEGG" id="pstg:E8M01_33700"/>
<evidence type="ECO:0000313" key="1">
    <source>
        <dbReference type="EMBL" id="QCI68754.1"/>
    </source>
</evidence>
<protein>
    <submittedName>
        <fullName evidence="1">Uncharacterized protein</fullName>
    </submittedName>
</protein>
<proteinExistence type="predicted"/>
<dbReference type="OrthoDB" id="9850267at2"/>
<dbReference type="RefSeq" id="WP_136964169.1">
    <property type="nucleotide sequence ID" value="NZ_CP039690.1"/>
</dbReference>
<dbReference type="EMBL" id="CP039690">
    <property type="protein sequence ID" value="QCI68754.1"/>
    <property type="molecule type" value="Genomic_DNA"/>
</dbReference>
<dbReference type="AlphaFoldDB" id="A0A4D7B5Y8"/>
<evidence type="ECO:0000313" key="2">
    <source>
        <dbReference type="Proteomes" id="UP000298781"/>
    </source>
</evidence>
<reference evidence="1 2" key="1">
    <citation type="submission" date="2019-04" db="EMBL/GenBank/DDBJ databases">
        <title>Phreatobacter aquaticus sp. nov.</title>
        <authorList>
            <person name="Choi A."/>
        </authorList>
    </citation>
    <scope>NUCLEOTIDE SEQUENCE [LARGE SCALE GENOMIC DNA]</scope>
    <source>
        <strain evidence="1 2">KCTC 52518</strain>
    </source>
</reference>
<gene>
    <name evidence="1" type="ORF">E8M01_33700</name>
</gene>
<organism evidence="1 2">
    <name type="scientific">Phreatobacter stygius</name>
    <dbReference type="NCBI Taxonomy" id="1940610"/>
    <lineage>
        <taxon>Bacteria</taxon>
        <taxon>Pseudomonadati</taxon>
        <taxon>Pseudomonadota</taxon>
        <taxon>Alphaproteobacteria</taxon>
        <taxon>Hyphomicrobiales</taxon>
        <taxon>Phreatobacteraceae</taxon>
        <taxon>Phreatobacter</taxon>
    </lineage>
</organism>